<dbReference type="PANTHER" id="PTHR11655">
    <property type="entry name" value="60S/50S RIBOSOMAL PROTEIN L6/L9"/>
    <property type="match status" value="1"/>
</dbReference>
<dbReference type="FunFam" id="3.90.930.12:FF:000001">
    <property type="entry name" value="50S ribosomal protein L6"/>
    <property type="match status" value="1"/>
</dbReference>
<dbReference type="InterPro" id="IPR002358">
    <property type="entry name" value="Ribosomal_uL6_CS"/>
</dbReference>
<keyword evidence="4 6" id="KW-0689">Ribosomal protein</keyword>
<dbReference type="InterPro" id="IPR020040">
    <property type="entry name" value="Ribosomal_uL6_a/b-dom"/>
</dbReference>
<dbReference type="InterPro" id="IPR019906">
    <property type="entry name" value="Ribosomal_uL6_bac-type"/>
</dbReference>
<dbReference type="SUPFAM" id="SSF56053">
    <property type="entry name" value="Ribosomal protein L6"/>
    <property type="match status" value="2"/>
</dbReference>
<dbReference type="GO" id="GO:0002181">
    <property type="term" value="P:cytoplasmic translation"/>
    <property type="evidence" value="ECO:0007669"/>
    <property type="project" value="TreeGrafter"/>
</dbReference>
<comment type="similarity">
    <text evidence="1 6 7">Belongs to the universal ribosomal protein uL6 family.</text>
</comment>
<feature type="domain" description="Large ribosomal subunit protein uL6 alpha-beta" evidence="9">
    <location>
        <begin position="91"/>
        <end position="164"/>
    </location>
</feature>
<evidence type="ECO:0000313" key="10">
    <source>
        <dbReference type="EMBL" id="MBC8430465.1"/>
    </source>
</evidence>
<name>A0A8J6NUW1_9BACT</name>
<dbReference type="FunFam" id="3.90.930.12:FF:000002">
    <property type="entry name" value="50S ribosomal protein L6"/>
    <property type="match status" value="1"/>
</dbReference>
<keyword evidence="2 6" id="KW-0699">rRNA-binding</keyword>
<sequence>MSRVGKKPIPIPDKTKITYKDRVITVQAAKGSLTRTIHPAVDLKIEDGVIQVTPVKEDRNGRALQGLTRSLVANMVTGVNNGFERVLEINGIGYRAILSGNRIELNLGYSNPVKFDLPEGVDATVDKRNNITLAGIDKELLGHTAAAIRRLRPPERYKGKGIKYAEEHIQRKAGKTGAKGA</sequence>
<dbReference type="GO" id="GO:0022625">
    <property type="term" value="C:cytosolic large ribosomal subunit"/>
    <property type="evidence" value="ECO:0007669"/>
    <property type="project" value="UniProtKB-UniRule"/>
</dbReference>
<evidence type="ECO:0000256" key="6">
    <source>
        <dbReference type="HAMAP-Rule" id="MF_01365"/>
    </source>
</evidence>
<evidence type="ECO:0000256" key="8">
    <source>
        <dbReference type="RuleBase" id="RU003870"/>
    </source>
</evidence>
<dbReference type="EMBL" id="JACNIG010000045">
    <property type="protein sequence ID" value="MBC8430465.1"/>
    <property type="molecule type" value="Genomic_DNA"/>
</dbReference>
<dbReference type="GO" id="GO:0003735">
    <property type="term" value="F:structural constituent of ribosome"/>
    <property type="evidence" value="ECO:0007669"/>
    <property type="project" value="UniProtKB-UniRule"/>
</dbReference>
<accession>A0A8J6NUW1</accession>
<dbReference type="HAMAP" id="MF_01365_B">
    <property type="entry name" value="Ribosomal_uL6_B"/>
    <property type="match status" value="1"/>
</dbReference>
<dbReference type="PIRSF" id="PIRSF002162">
    <property type="entry name" value="Ribosomal_L6"/>
    <property type="match status" value="1"/>
</dbReference>
<dbReference type="Gene3D" id="3.90.930.12">
    <property type="entry name" value="Ribosomal protein L6, alpha-beta domain"/>
    <property type="match status" value="2"/>
</dbReference>
<dbReference type="GO" id="GO:0019843">
    <property type="term" value="F:rRNA binding"/>
    <property type="evidence" value="ECO:0007669"/>
    <property type="project" value="UniProtKB-UniRule"/>
</dbReference>
<evidence type="ECO:0000256" key="4">
    <source>
        <dbReference type="ARBA" id="ARBA00022980"/>
    </source>
</evidence>
<evidence type="ECO:0000256" key="2">
    <source>
        <dbReference type="ARBA" id="ARBA00022730"/>
    </source>
</evidence>
<feature type="domain" description="Large ribosomal subunit protein uL6 alpha-beta" evidence="9">
    <location>
        <begin position="11"/>
        <end position="82"/>
    </location>
</feature>
<evidence type="ECO:0000256" key="3">
    <source>
        <dbReference type="ARBA" id="ARBA00022884"/>
    </source>
</evidence>
<dbReference type="InterPro" id="IPR036789">
    <property type="entry name" value="Ribosomal_uL6-like_a/b-dom_sf"/>
</dbReference>
<gene>
    <name evidence="6 10" type="primary">rplF</name>
    <name evidence="10" type="ORF">H8D96_00955</name>
</gene>
<comment type="subunit">
    <text evidence="6">Part of the 50S ribosomal subunit.</text>
</comment>
<keyword evidence="5 6" id="KW-0687">Ribonucleoprotein</keyword>
<dbReference type="NCBIfam" id="TIGR03654">
    <property type="entry name" value="L6_bact"/>
    <property type="match status" value="1"/>
</dbReference>
<organism evidence="10 11">
    <name type="scientific">Candidatus Desulfatibia vada</name>
    <dbReference type="NCBI Taxonomy" id="2841696"/>
    <lineage>
        <taxon>Bacteria</taxon>
        <taxon>Pseudomonadati</taxon>
        <taxon>Thermodesulfobacteriota</taxon>
        <taxon>Desulfobacteria</taxon>
        <taxon>Desulfobacterales</taxon>
        <taxon>Desulfobacterales incertae sedis</taxon>
        <taxon>Candidatus Desulfatibia</taxon>
    </lineage>
</organism>
<evidence type="ECO:0000313" key="11">
    <source>
        <dbReference type="Proteomes" id="UP000605201"/>
    </source>
</evidence>
<comment type="function">
    <text evidence="6 8">This protein binds to the 23S rRNA, and is important in its secondary structure. It is located near the subunit interface in the base of the L7/L12 stalk, and near the tRNA binding site of the peptidyltransferase center.</text>
</comment>
<dbReference type="Proteomes" id="UP000605201">
    <property type="component" value="Unassembled WGS sequence"/>
</dbReference>
<dbReference type="PRINTS" id="PR00059">
    <property type="entry name" value="RIBOSOMALL6"/>
</dbReference>
<comment type="caution">
    <text evidence="10">The sequence shown here is derived from an EMBL/GenBank/DDBJ whole genome shotgun (WGS) entry which is preliminary data.</text>
</comment>
<dbReference type="Pfam" id="PF00347">
    <property type="entry name" value="Ribosomal_L6"/>
    <property type="match status" value="2"/>
</dbReference>
<keyword evidence="3 6" id="KW-0694">RNA-binding</keyword>
<protein>
    <recommendedName>
        <fullName evidence="6">Large ribosomal subunit protein uL6</fullName>
    </recommendedName>
</protein>
<dbReference type="AlphaFoldDB" id="A0A8J6NUW1"/>
<evidence type="ECO:0000256" key="7">
    <source>
        <dbReference type="RuleBase" id="RU003869"/>
    </source>
</evidence>
<reference evidence="10 11" key="1">
    <citation type="submission" date="2020-08" db="EMBL/GenBank/DDBJ databases">
        <title>Bridging the membrane lipid divide: bacteria of the FCB group superphylum have the potential to synthesize archaeal ether lipids.</title>
        <authorList>
            <person name="Villanueva L."/>
            <person name="Von Meijenfeldt F.A.B."/>
            <person name="Westbye A.B."/>
            <person name="Yadav S."/>
            <person name="Hopmans E.C."/>
            <person name="Dutilh B.E."/>
            <person name="Sinninghe Damste J.S."/>
        </authorList>
    </citation>
    <scope>NUCLEOTIDE SEQUENCE [LARGE SCALE GENOMIC DNA]</scope>
    <source>
        <strain evidence="10">NIOZ-UU17</strain>
    </source>
</reference>
<evidence type="ECO:0000256" key="5">
    <source>
        <dbReference type="ARBA" id="ARBA00023274"/>
    </source>
</evidence>
<proteinExistence type="inferred from homology"/>
<dbReference type="PANTHER" id="PTHR11655:SF14">
    <property type="entry name" value="LARGE RIBOSOMAL SUBUNIT PROTEIN UL6M"/>
    <property type="match status" value="1"/>
</dbReference>
<dbReference type="PROSITE" id="PS00525">
    <property type="entry name" value="RIBOSOMAL_L6_1"/>
    <property type="match status" value="1"/>
</dbReference>
<evidence type="ECO:0000256" key="1">
    <source>
        <dbReference type="ARBA" id="ARBA00009356"/>
    </source>
</evidence>
<dbReference type="InterPro" id="IPR000702">
    <property type="entry name" value="Ribosomal_uL6-like"/>
</dbReference>
<evidence type="ECO:0000259" key="9">
    <source>
        <dbReference type="Pfam" id="PF00347"/>
    </source>
</evidence>